<dbReference type="PANTHER" id="PTHR30157:SF0">
    <property type="entry name" value="NADPH-DEPENDENT FERRIC-CHELATE REDUCTASE"/>
    <property type="match status" value="1"/>
</dbReference>
<dbReference type="PANTHER" id="PTHR30157">
    <property type="entry name" value="FERRIC REDUCTASE, NADPH-DEPENDENT"/>
    <property type="match status" value="1"/>
</dbReference>
<dbReference type="SUPFAM" id="SSF63380">
    <property type="entry name" value="Riboflavin synthase domain-like"/>
    <property type="match status" value="1"/>
</dbReference>
<gene>
    <name evidence="2" type="ORF">ACFQRI_03495</name>
</gene>
<dbReference type="CDD" id="cd06193">
    <property type="entry name" value="siderophore_interacting"/>
    <property type="match status" value="1"/>
</dbReference>
<dbReference type="Pfam" id="PF04954">
    <property type="entry name" value="SIP"/>
    <property type="match status" value="1"/>
</dbReference>
<dbReference type="InterPro" id="IPR017938">
    <property type="entry name" value="Riboflavin_synthase-like_b-brl"/>
</dbReference>
<dbReference type="Proteomes" id="UP001596504">
    <property type="component" value="Unassembled WGS sequence"/>
</dbReference>
<sequence>MAVARTGQIARQRTRPSAARPVFRLFPVTVTRVRRLSPSFARITLTADCLRGFGNGGDDQRIKVVLPKPGRTLDDFPDAPDWYQRWQQLPEATRPDLRTYTVRAFRPETRELDVDFVLHGVDHGRSGPASGWAANAQPGDRIGVIGPDAGTGNCRSGCEWSPPECAERLVLAGDETAVPAVGAILESLPADARGVACLEVPEAGDRQEWSVPDGVEVRWFARCGATPHGKLLEEGVAEVLRELPDRPRRSTAEFEDIDLDNDVLWEIPERSSGSVYGWLAGEASVIKRLRRMMVNEHGIPKQAVAFMGYWREGRC</sequence>
<name>A0ABW2LFH9_9PSEU</name>
<accession>A0ABW2LFH9</accession>
<dbReference type="PROSITE" id="PS51384">
    <property type="entry name" value="FAD_FR"/>
    <property type="match status" value="1"/>
</dbReference>
<dbReference type="InterPro" id="IPR017927">
    <property type="entry name" value="FAD-bd_FR_type"/>
</dbReference>
<dbReference type="InterPro" id="IPR039261">
    <property type="entry name" value="FNR_nucleotide-bd"/>
</dbReference>
<dbReference type="Pfam" id="PF08021">
    <property type="entry name" value="FAD_binding_9"/>
    <property type="match status" value="1"/>
</dbReference>
<dbReference type="InterPro" id="IPR013113">
    <property type="entry name" value="SIP_FAD-bd"/>
</dbReference>
<comment type="caution">
    <text evidence="2">The sequence shown here is derived from an EMBL/GenBank/DDBJ whole genome shotgun (WGS) entry which is preliminary data.</text>
</comment>
<dbReference type="RefSeq" id="WP_380664289.1">
    <property type="nucleotide sequence ID" value="NZ_JBHTCJ010000001.1"/>
</dbReference>
<keyword evidence="3" id="KW-1185">Reference proteome</keyword>
<proteinExistence type="predicted"/>
<dbReference type="InterPro" id="IPR007037">
    <property type="entry name" value="SIP_rossman_dom"/>
</dbReference>
<protein>
    <submittedName>
        <fullName evidence="2">Siderophore-interacting protein</fullName>
    </submittedName>
</protein>
<evidence type="ECO:0000313" key="3">
    <source>
        <dbReference type="Proteomes" id="UP001596504"/>
    </source>
</evidence>
<dbReference type="Gene3D" id="3.40.50.80">
    <property type="entry name" value="Nucleotide-binding domain of ferredoxin-NADP reductase (FNR) module"/>
    <property type="match status" value="1"/>
</dbReference>
<dbReference type="InterPro" id="IPR039374">
    <property type="entry name" value="SIP_fam"/>
</dbReference>
<reference evidence="3" key="1">
    <citation type="journal article" date="2019" name="Int. J. Syst. Evol. Microbiol.">
        <title>The Global Catalogue of Microorganisms (GCM) 10K type strain sequencing project: providing services to taxonomists for standard genome sequencing and annotation.</title>
        <authorList>
            <consortium name="The Broad Institute Genomics Platform"/>
            <consortium name="The Broad Institute Genome Sequencing Center for Infectious Disease"/>
            <person name="Wu L."/>
            <person name="Ma J."/>
        </authorList>
    </citation>
    <scope>NUCLEOTIDE SEQUENCE [LARGE SCALE GENOMIC DNA]</scope>
    <source>
        <strain evidence="3">WLHS5</strain>
    </source>
</reference>
<evidence type="ECO:0000259" key="1">
    <source>
        <dbReference type="PROSITE" id="PS51384"/>
    </source>
</evidence>
<feature type="domain" description="FAD-binding FR-type" evidence="1">
    <location>
        <begin position="23"/>
        <end position="154"/>
    </location>
</feature>
<organism evidence="2 3">
    <name type="scientific">Saccharopolyspora griseoalba</name>
    <dbReference type="NCBI Taxonomy" id="1431848"/>
    <lineage>
        <taxon>Bacteria</taxon>
        <taxon>Bacillati</taxon>
        <taxon>Actinomycetota</taxon>
        <taxon>Actinomycetes</taxon>
        <taxon>Pseudonocardiales</taxon>
        <taxon>Pseudonocardiaceae</taxon>
        <taxon>Saccharopolyspora</taxon>
    </lineage>
</organism>
<dbReference type="Gene3D" id="2.40.30.10">
    <property type="entry name" value="Translation factors"/>
    <property type="match status" value="1"/>
</dbReference>
<dbReference type="EMBL" id="JBHTCJ010000001">
    <property type="protein sequence ID" value="MFC7340463.1"/>
    <property type="molecule type" value="Genomic_DNA"/>
</dbReference>
<evidence type="ECO:0000313" key="2">
    <source>
        <dbReference type="EMBL" id="MFC7340463.1"/>
    </source>
</evidence>